<evidence type="ECO:0000256" key="5">
    <source>
        <dbReference type="ARBA" id="ARBA00022597"/>
    </source>
</evidence>
<dbReference type="InterPro" id="IPR050901">
    <property type="entry name" value="BP-dep_ABC_trans_perm"/>
</dbReference>
<proteinExistence type="inferred from homology"/>
<evidence type="ECO:0000256" key="9">
    <source>
        <dbReference type="RuleBase" id="RU363032"/>
    </source>
</evidence>
<dbReference type="InterPro" id="IPR035906">
    <property type="entry name" value="MetI-like_sf"/>
</dbReference>
<dbReference type="InterPro" id="IPR000515">
    <property type="entry name" value="MetI-like"/>
</dbReference>
<evidence type="ECO:0000256" key="1">
    <source>
        <dbReference type="ARBA" id="ARBA00004651"/>
    </source>
</evidence>
<dbReference type="EMBL" id="JACOPF010000001">
    <property type="protein sequence ID" value="MBC5688969.1"/>
    <property type="molecule type" value="Genomic_DNA"/>
</dbReference>
<dbReference type="PANTHER" id="PTHR32243">
    <property type="entry name" value="MALTOSE TRANSPORT SYSTEM PERMEASE-RELATED"/>
    <property type="match status" value="1"/>
</dbReference>
<evidence type="ECO:0000256" key="3">
    <source>
        <dbReference type="ARBA" id="ARBA00022448"/>
    </source>
</evidence>
<dbReference type="GO" id="GO:0055085">
    <property type="term" value="P:transmembrane transport"/>
    <property type="evidence" value="ECO:0007669"/>
    <property type="project" value="InterPro"/>
</dbReference>
<keyword evidence="4" id="KW-1003">Cell membrane</keyword>
<comment type="subcellular location">
    <subcellularLocation>
        <location evidence="1 9">Cell membrane</location>
        <topology evidence="1 9">Multi-pass membrane protein</topology>
    </subcellularLocation>
</comment>
<keyword evidence="8 9" id="KW-0472">Membrane</keyword>
<feature type="transmembrane region" description="Helical" evidence="9">
    <location>
        <begin position="189"/>
        <end position="211"/>
    </location>
</feature>
<keyword evidence="5" id="KW-0762">Sugar transport</keyword>
<feature type="transmembrane region" description="Helical" evidence="9">
    <location>
        <begin position="76"/>
        <end position="103"/>
    </location>
</feature>
<dbReference type="Proteomes" id="UP000652477">
    <property type="component" value="Unassembled WGS sequence"/>
</dbReference>
<evidence type="ECO:0000313" key="11">
    <source>
        <dbReference type="EMBL" id="MBC5688969.1"/>
    </source>
</evidence>
<feature type="domain" description="ABC transmembrane type-1" evidence="10">
    <location>
        <begin position="77"/>
        <end position="268"/>
    </location>
</feature>
<gene>
    <name evidence="11" type="ORF">H8S37_08525</name>
</gene>
<evidence type="ECO:0000313" key="12">
    <source>
        <dbReference type="Proteomes" id="UP000652477"/>
    </source>
</evidence>
<dbReference type="Gene3D" id="1.10.3720.10">
    <property type="entry name" value="MetI-like"/>
    <property type="match status" value="1"/>
</dbReference>
<comment type="similarity">
    <text evidence="2">Belongs to the binding-protein-dependent transport system permease family. MalFG subfamily.</text>
</comment>
<evidence type="ECO:0000256" key="7">
    <source>
        <dbReference type="ARBA" id="ARBA00022989"/>
    </source>
</evidence>
<feature type="transmembrane region" description="Helical" evidence="9">
    <location>
        <begin position="12"/>
        <end position="35"/>
    </location>
</feature>
<evidence type="ECO:0000256" key="8">
    <source>
        <dbReference type="ARBA" id="ARBA00023136"/>
    </source>
</evidence>
<feature type="transmembrane region" description="Helical" evidence="9">
    <location>
        <begin position="247"/>
        <end position="268"/>
    </location>
</feature>
<reference evidence="11" key="1">
    <citation type="submission" date="2020-08" db="EMBL/GenBank/DDBJ databases">
        <title>Genome public.</title>
        <authorList>
            <person name="Liu C."/>
            <person name="Sun Q."/>
        </authorList>
    </citation>
    <scope>NUCLEOTIDE SEQUENCE</scope>
    <source>
        <strain evidence="11">NSJ-55</strain>
    </source>
</reference>
<keyword evidence="6 9" id="KW-0812">Transmembrane</keyword>
<protein>
    <submittedName>
        <fullName evidence="11">Carbohydrate ABC transporter permease</fullName>
    </submittedName>
</protein>
<name>A0A923LIN3_9FIRM</name>
<keyword evidence="12" id="KW-1185">Reference proteome</keyword>
<dbReference type="PROSITE" id="PS50928">
    <property type="entry name" value="ABC_TM1"/>
    <property type="match status" value="1"/>
</dbReference>
<dbReference type="Pfam" id="PF00528">
    <property type="entry name" value="BPD_transp_1"/>
    <property type="match status" value="1"/>
</dbReference>
<dbReference type="PANTHER" id="PTHR32243:SF50">
    <property type="entry name" value="MALTOSE_MALTODEXTRIN TRANSPORT SYSTEM PERMEASE PROTEIN MALG"/>
    <property type="match status" value="1"/>
</dbReference>
<evidence type="ECO:0000256" key="4">
    <source>
        <dbReference type="ARBA" id="ARBA00022475"/>
    </source>
</evidence>
<dbReference type="GO" id="GO:0005886">
    <property type="term" value="C:plasma membrane"/>
    <property type="evidence" value="ECO:0007669"/>
    <property type="project" value="UniProtKB-SubCell"/>
</dbReference>
<feature type="transmembrane region" description="Helical" evidence="9">
    <location>
        <begin position="115"/>
        <end position="134"/>
    </location>
</feature>
<organism evidence="11 12">
    <name type="scientific">Mediterraneibacter hominis</name>
    <dbReference type="NCBI Taxonomy" id="2763054"/>
    <lineage>
        <taxon>Bacteria</taxon>
        <taxon>Bacillati</taxon>
        <taxon>Bacillota</taxon>
        <taxon>Clostridia</taxon>
        <taxon>Lachnospirales</taxon>
        <taxon>Lachnospiraceae</taxon>
        <taxon>Mediterraneibacter</taxon>
    </lineage>
</organism>
<feature type="transmembrane region" description="Helical" evidence="9">
    <location>
        <begin position="146"/>
        <end position="168"/>
    </location>
</feature>
<dbReference type="AlphaFoldDB" id="A0A923LIN3"/>
<evidence type="ECO:0000256" key="6">
    <source>
        <dbReference type="ARBA" id="ARBA00022692"/>
    </source>
</evidence>
<dbReference type="RefSeq" id="WP_186875551.1">
    <property type="nucleotide sequence ID" value="NZ_JACOPF010000001.1"/>
</dbReference>
<dbReference type="CDD" id="cd06261">
    <property type="entry name" value="TM_PBP2"/>
    <property type="match status" value="1"/>
</dbReference>
<accession>A0A923LIN3</accession>
<evidence type="ECO:0000256" key="2">
    <source>
        <dbReference type="ARBA" id="ARBA00009047"/>
    </source>
</evidence>
<comment type="caution">
    <text evidence="11">The sequence shown here is derived from an EMBL/GenBank/DDBJ whole genome shotgun (WGS) entry which is preliminary data.</text>
</comment>
<sequence length="283" mass="30771">MDTKKKKKWLGHIGIVLTYIVLGFAVIAALFPLAWVASTSIKPGNEVFSNPPYWIPKMPTLSNYLLVLTESSIPRAFLNSMIVGGISTVIALLLGGSAGYAFARFKFRGSKGLSLFMLISQMLPLTVLMIPMYYMENAVGLVDTKLGLAIAHLAISMPLVTWMAKGYFKGIPKEIEEAAVMDGCSTIQMLSKIVIPLLKPALAATGIYAFISSWNEFAIANVLTRSESSRTVPLALSEFSSFYRVDWGQTMAAAMLITIPIIIVFMLVQKQFVEGLASGAVKG</sequence>
<keyword evidence="7 9" id="KW-1133">Transmembrane helix</keyword>
<evidence type="ECO:0000259" key="10">
    <source>
        <dbReference type="PROSITE" id="PS50928"/>
    </source>
</evidence>
<keyword evidence="3 9" id="KW-0813">Transport</keyword>
<dbReference type="SUPFAM" id="SSF161098">
    <property type="entry name" value="MetI-like"/>
    <property type="match status" value="1"/>
</dbReference>